<protein>
    <recommendedName>
        <fullName evidence="2">Asparagine synthetase domain-containing protein</fullName>
    </recommendedName>
</protein>
<dbReference type="Pfam" id="PF00733">
    <property type="entry name" value="Asn_synthase"/>
    <property type="match status" value="1"/>
</dbReference>
<evidence type="ECO:0000256" key="1">
    <source>
        <dbReference type="SAM" id="MobiDB-lite"/>
    </source>
</evidence>
<reference evidence="3 4" key="1">
    <citation type="submission" date="2020-08" db="EMBL/GenBank/DDBJ databases">
        <title>Genome Sequencing of Nocardia wallacei strain FMUON74 and assembly.</title>
        <authorList>
            <person name="Toyokawa M."/>
            <person name="Uesaka K."/>
        </authorList>
    </citation>
    <scope>NUCLEOTIDE SEQUENCE [LARGE SCALE GENOMIC DNA]</scope>
    <source>
        <strain evidence="3 4">FMUON74</strain>
    </source>
</reference>
<dbReference type="AlphaFoldDB" id="A0A7G1KMY9"/>
<organism evidence="3 4">
    <name type="scientific">Nocardia wallacei</name>
    <dbReference type="NCBI Taxonomy" id="480035"/>
    <lineage>
        <taxon>Bacteria</taxon>
        <taxon>Bacillati</taxon>
        <taxon>Actinomycetota</taxon>
        <taxon>Actinomycetes</taxon>
        <taxon>Mycobacteriales</taxon>
        <taxon>Nocardiaceae</taxon>
        <taxon>Nocardia</taxon>
    </lineage>
</organism>
<gene>
    <name evidence="3" type="ORF">NWFMUON74_43870</name>
</gene>
<name>A0A7G1KMY9_9NOCA</name>
<proteinExistence type="predicted"/>
<accession>A0A7G1KMY9</accession>
<dbReference type="InterPro" id="IPR001962">
    <property type="entry name" value="Asn_synthase"/>
</dbReference>
<dbReference type="RefSeq" id="WP_187683654.1">
    <property type="nucleotide sequence ID" value="NZ_AP023396.1"/>
</dbReference>
<dbReference type="GeneID" id="80348852"/>
<keyword evidence="4" id="KW-1185">Reference proteome</keyword>
<feature type="region of interest" description="Disordered" evidence="1">
    <location>
        <begin position="1"/>
        <end position="32"/>
    </location>
</feature>
<dbReference type="EMBL" id="AP023396">
    <property type="protein sequence ID" value="BCK56615.1"/>
    <property type="molecule type" value="Genomic_DNA"/>
</dbReference>
<feature type="domain" description="Asparagine synthetase" evidence="2">
    <location>
        <begin position="85"/>
        <end position="227"/>
    </location>
</feature>
<dbReference type="Gene3D" id="3.40.50.620">
    <property type="entry name" value="HUPs"/>
    <property type="match status" value="1"/>
</dbReference>
<evidence type="ECO:0000259" key="2">
    <source>
        <dbReference type="Pfam" id="PF00733"/>
    </source>
</evidence>
<dbReference type="GO" id="GO:0004066">
    <property type="term" value="F:asparagine synthase (glutamine-hydrolyzing) activity"/>
    <property type="evidence" value="ECO:0007669"/>
    <property type="project" value="InterPro"/>
</dbReference>
<sequence>MRHSPPRSPAAHGSPCREFGYPRPESPPQTSTPIEFVADLLGDIATPRPQARTLADPHAAAEVIAAETRSRVRAVCEAFPGKPVILLSGGVDSIYVAAVAAALGHAPHAVTIVTAEASDETNAVAAATALGLTHEVIRLSHDEVVRLAQQTMARLGTSELWEVTAGIPLLAARRGFGGDIGPILSGSGADAIFAGGRALTQPVESLSARAELDTIVRAESAANFRRDRLVPHFYPALLDEYADRLVHVFQTVRWWRVSETLAPPALFGDNDGVRFDKLALRIACEKQLPSGAQHLAWAVKSPIQRSTGLTAVLFAAARAYSARLPGAATYTDPLTEAPEAVATRLYLAALHRMITG</sequence>
<dbReference type="GO" id="GO:0006529">
    <property type="term" value="P:asparagine biosynthetic process"/>
    <property type="evidence" value="ECO:0007669"/>
    <property type="project" value="InterPro"/>
</dbReference>
<evidence type="ECO:0000313" key="4">
    <source>
        <dbReference type="Proteomes" id="UP000516173"/>
    </source>
</evidence>
<dbReference type="InterPro" id="IPR014729">
    <property type="entry name" value="Rossmann-like_a/b/a_fold"/>
</dbReference>
<evidence type="ECO:0000313" key="3">
    <source>
        <dbReference type="EMBL" id="BCK56615.1"/>
    </source>
</evidence>
<dbReference type="SUPFAM" id="SSF52402">
    <property type="entry name" value="Adenine nucleotide alpha hydrolases-like"/>
    <property type="match status" value="1"/>
</dbReference>
<dbReference type="Proteomes" id="UP000516173">
    <property type="component" value="Chromosome"/>
</dbReference>
<dbReference type="KEGG" id="nwl:NWFMUON74_43870"/>